<reference evidence="3" key="1">
    <citation type="journal article" date="2023" name="Front. Mar. Sci.">
        <title>A new Merluccius polli reference genome to investigate the effects of global change in West African waters.</title>
        <authorList>
            <person name="Mateo J.L."/>
            <person name="Blanco-Fernandez C."/>
            <person name="Garcia-Vazquez E."/>
            <person name="Machado-Schiaffino G."/>
        </authorList>
    </citation>
    <scope>NUCLEOTIDE SEQUENCE</scope>
    <source>
        <strain evidence="3">C29</strain>
        <tissue evidence="3">Fin</tissue>
    </source>
</reference>
<proteinExistence type="predicted"/>
<organism evidence="3 4">
    <name type="scientific">Merluccius polli</name>
    <name type="common">Benguela hake</name>
    <name type="synonym">Merluccius cadenati</name>
    <dbReference type="NCBI Taxonomy" id="89951"/>
    <lineage>
        <taxon>Eukaryota</taxon>
        <taxon>Metazoa</taxon>
        <taxon>Chordata</taxon>
        <taxon>Craniata</taxon>
        <taxon>Vertebrata</taxon>
        <taxon>Euteleostomi</taxon>
        <taxon>Actinopterygii</taxon>
        <taxon>Neopterygii</taxon>
        <taxon>Teleostei</taxon>
        <taxon>Neoteleostei</taxon>
        <taxon>Acanthomorphata</taxon>
        <taxon>Zeiogadaria</taxon>
        <taxon>Gadariae</taxon>
        <taxon>Gadiformes</taxon>
        <taxon>Gadoidei</taxon>
        <taxon>Merlucciidae</taxon>
        <taxon>Merluccius</taxon>
    </lineage>
</organism>
<evidence type="ECO:0000256" key="2">
    <source>
        <dbReference type="SAM" id="MobiDB-lite"/>
    </source>
</evidence>
<accession>A0AA47MNG5</accession>
<protein>
    <submittedName>
        <fullName evidence="3">Uncharacterized protein</fullName>
    </submittedName>
</protein>
<dbReference type="PANTHER" id="PTHR35617">
    <property type="entry name" value="PHAGE_INTEGRASE DOMAIN-CONTAINING PROTEIN"/>
    <property type="match status" value="1"/>
</dbReference>
<feature type="region of interest" description="Disordered" evidence="2">
    <location>
        <begin position="136"/>
        <end position="178"/>
    </location>
</feature>
<dbReference type="Gene3D" id="1.10.150.130">
    <property type="match status" value="1"/>
</dbReference>
<sequence length="323" mass="35348">MPPVERDMAALTSLGPDRVTADPRCPVRECHKTDTLVCCTYNAAAWAGTLRKCAGHPAGSDQKICEPCHLVDSALTVHSQLTRDVGAAMSATVMARRQIWLAQTSLPEGVSRDLTRMPVVPGRVFHPDSQRLFETAEQSRRTRESVRRTFSRRTGPTSISAHPLRPGRGLKDGAPPRAAGQKWKAFSNWCLNKQMDPASGSVQCFKFPSMRGRAASTVKVYAAAISAFQQPVDGRAVGKHPLVSQFIKGAHRLRPSRTLRAPSWDLPTVLQALTGAPYEPLEQADLKFVTQKTAFLLAVCSAKRVGELQALSVSNQCLRWKAN</sequence>
<dbReference type="SUPFAM" id="SSF47823">
    <property type="entry name" value="lambda integrase-like, N-terminal domain"/>
    <property type="match status" value="1"/>
</dbReference>
<dbReference type="AlphaFoldDB" id="A0AA47MNG5"/>
<dbReference type="PANTHER" id="PTHR35617:SF3">
    <property type="entry name" value="CORE-BINDING (CB) DOMAIN-CONTAINING PROTEIN"/>
    <property type="match status" value="1"/>
</dbReference>
<gene>
    <name evidence="3" type="ORF">N1851_018267</name>
</gene>
<dbReference type="EMBL" id="JAOPHQ010003357">
    <property type="protein sequence ID" value="KAK0143607.1"/>
    <property type="molecule type" value="Genomic_DNA"/>
</dbReference>
<name>A0AA47MNG5_MERPO</name>
<evidence type="ECO:0000313" key="4">
    <source>
        <dbReference type="Proteomes" id="UP001174136"/>
    </source>
</evidence>
<feature type="compositionally biased region" description="Basic and acidic residues" evidence="2">
    <location>
        <begin position="137"/>
        <end position="147"/>
    </location>
</feature>
<evidence type="ECO:0000313" key="3">
    <source>
        <dbReference type="EMBL" id="KAK0143607.1"/>
    </source>
</evidence>
<dbReference type="Proteomes" id="UP001174136">
    <property type="component" value="Unassembled WGS sequence"/>
</dbReference>
<dbReference type="GO" id="GO:0003677">
    <property type="term" value="F:DNA binding"/>
    <property type="evidence" value="ECO:0007669"/>
    <property type="project" value="UniProtKB-KW"/>
</dbReference>
<keyword evidence="1" id="KW-0238">DNA-binding</keyword>
<evidence type="ECO:0000256" key="1">
    <source>
        <dbReference type="ARBA" id="ARBA00023125"/>
    </source>
</evidence>
<keyword evidence="4" id="KW-1185">Reference proteome</keyword>
<comment type="caution">
    <text evidence="3">The sequence shown here is derived from an EMBL/GenBank/DDBJ whole genome shotgun (WGS) entry which is preliminary data.</text>
</comment>
<dbReference type="InterPro" id="IPR010998">
    <property type="entry name" value="Integrase_recombinase_N"/>
</dbReference>